<evidence type="ECO:0000259" key="2">
    <source>
        <dbReference type="SMART" id="SM00382"/>
    </source>
</evidence>
<dbReference type="Gene3D" id="3.40.50.300">
    <property type="entry name" value="P-loop containing nucleotide triphosphate hydrolases"/>
    <property type="match status" value="1"/>
</dbReference>
<dbReference type="NCBIfam" id="NF005304">
    <property type="entry name" value="PRK06835.1"/>
    <property type="match status" value="1"/>
</dbReference>
<sequence>MLTGYDREVYEAAGRVLRERRRTAESQAEKRRAVFYSVCPEAEELERRLAKTAVLAAKAVLSGKNAKDQLERLHEENRSLRSRISDLLRSVNMKAEDLEPIYHCEKCRDTGYVDGRMCSCLKTLLKEEAYNRLNALTPLSLSTFEGFSLDYYPDQPEHGSGRSPRSAMREILQNCRKYAETFSIASSQNLIMQGATGLGKTHLSLAVANEVLRKGYGVVYCSVNNLISRLENEHFGREETGDTGSLLESCDLLILDDLGTEFRSSFSVAAIYNIVNTRLLLRRPTIISTNLSMRELQDRYSDRFASRIAGNYVRLMFLGHDNRMQKLLYQHTKK</sequence>
<protein>
    <submittedName>
        <fullName evidence="3">ATP-binding protein</fullName>
    </submittedName>
</protein>
<proteinExistence type="predicted"/>
<dbReference type="InterPro" id="IPR027417">
    <property type="entry name" value="P-loop_NTPase"/>
</dbReference>
<dbReference type="CDD" id="cd00009">
    <property type="entry name" value="AAA"/>
    <property type="match status" value="1"/>
</dbReference>
<keyword evidence="3" id="KW-0547">Nucleotide-binding</keyword>
<feature type="coiled-coil region" evidence="1">
    <location>
        <begin position="63"/>
        <end position="90"/>
    </location>
</feature>
<dbReference type="PANTHER" id="PTHR30050:SF4">
    <property type="entry name" value="ATP-BINDING PROTEIN RV3427C IN INSERTION SEQUENCE-RELATED"/>
    <property type="match status" value="1"/>
</dbReference>
<dbReference type="SUPFAM" id="SSF52540">
    <property type="entry name" value="P-loop containing nucleoside triphosphate hydrolases"/>
    <property type="match status" value="1"/>
</dbReference>
<dbReference type="PANTHER" id="PTHR30050">
    <property type="entry name" value="CHROMOSOMAL REPLICATION INITIATOR PROTEIN DNAA"/>
    <property type="match status" value="1"/>
</dbReference>
<dbReference type="AlphaFoldDB" id="A0A7G8TGG1"/>
<dbReference type="GO" id="GO:0006260">
    <property type="term" value="P:DNA replication"/>
    <property type="evidence" value="ECO:0007669"/>
    <property type="project" value="TreeGrafter"/>
</dbReference>
<dbReference type="SMART" id="SM00382">
    <property type="entry name" value="AAA"/>
    <property type="match status" value="1"/>
</dbReference>
<dbReference type="InterPro" id="IPR003593">
    <property type="entry name" value="AAA+_ATPase"/>
</dbReference>
<evidence type="ECO:0000313" key="3">
    <source>
        <dbReference type="EMBL" id="QNK42702.1"/>
    </source>
</evidence>
<dbReference type="Pfam" id="PF01695">
    <property type="entry name" value="IstB_IS21"/>
    <property type="match status" value="1"/>
</dbReference>
<dbReference type="EMBL" id="CP060286">
    <property type="protein sequence ID" value="QNK42702.1"/>
    <property type="molecule type" value="Genomic_DNA"/>
</dbReference>
<dbReference type="InterPro" id="IPR002611">
    <property type="entry name" value="IstB_ATP-bd"/>
</dbReference>
<reference evidence="3 4" key="1">
    <citation type="submission" date="2020-08" db="EMBL/GenBank/DDBJ databases">
        <title>The isolate Caproiciproducens sp. 7D4C2 produces n-caproate at mildly acidic conditions from hexoses: genome and rBOX comparison with related strains and chain-elongating bacteria.</title>
        <authorList>
            <person name="Esquivel-Elizondo S."/>
            <person name="Bagci C."/>
            <person name="Temovska M."/>
            <person name="Jeon B.S."/>
            <person name="Bessarab I."/>
            <person name="Williams R.B.H."/>
            <person name="Huson D.H."/>
            <person name="Angenent L.T."/>
        </authorList>
    </citation>
    <scope>NUCLEOTIDE SEQUENCE [LARGE SCALE GENOMIC DNA]</scope>
    <source>
        <strain evidence="3 4">7D4C2</strain>
    </source>
</reference>
<keyword evidence="1" id="KW-0175">Coiled coil</keyword>
<gene>
    <name evidence="3" type="ORF">HCR03_19155</name>
</gene>
<evidence type="ECO:0000256" key="1">
    <source>
        <dbReference type="SAM" id="Coils"/>
    </source>
</evidence>
<feature type="domain" description="AAA+ ATPase" evidence="2">
    <location>
        <begin position="186"/>
        <end position="314"/>
    </location>
</feature>
<dbReference type="Proteomes" id="UP000515909">
    <property type="component" value="Chromosome"/>
</dbReference>
<organism evidence="3 4">
    <name type="scientific">Caproicibacter fermentans</name>
    <dbReference type="NCBI Taxonomy" id="2576756"/>
    <lineage>
        <taxon>Bacteria</taxon>
        <taxon>Bacillati</taxon>
        <taxon>Bacillota</taxon>
        <taxon>Clostridia</taxon>
        <taxon>Eubacteriales</taxon>
        <taxon>Acutalibacteraceae</taxon>
        <taxon>Caproicibacter</taxon>
    </lineage>
</organism>
<keyword evidence="3" id="KW-0067">ATP-binding</keyword>
<accession>A0A7G8TGG1</accession>
<dbReference type="GO" id="GO:0005524">
    <property type="term" value="F:ATP binding"/>
    <property type="evidence" value="ECO:0007669"/>
    <property type="project" value="UniProtKB-KW"/>
</dbReference>
<evidence type="ECO:0000313" key="4">
    <source>
        <dbReference type="Proteomes" id="UP000515909"/>
    </source>
</evidence>
<dbReference type="KEGG" id="cfem:HCR03_19155"/>
<name>A0A7G8TGG1_9FIRM</name>